<accession>A0A1G9BN95</accession>
<dbReference type="RefSeq" id="WP_091397972.1">
    <property type="nucleotide sequence ID" value="NZ_BKAI01000012.1"/>
</dbReference>
<name>A0A1G9BN95_9FLAO</name>
<evidence type="ECO:0000313" key="1">
    <source>
        <dbReference type="EMBL" id="SDK40981.1"/>
    </source>
</evidence>
<reference evidence="1 2" key="1">
    <citation type="submission" date="2016-10" db="EMBL/GenBank/DDBJ databases">
        <authorList>
            <person name="de Groot N.N."/>
        </authorList>
    </citation>
    <scope>NUCLEOTIDE SEQUENCE [LARGE SCALE GENOMIC DNA]</scope>
    <source>
        <strain evidence="1 2">CGMCC 1.10076</strain>
    </source>
</reference>
<organism evidence="1 2">
    <name type="scientific">Flavobacterium noncentrifugens</name>
    <dbReference type="NCBI Taxonomy" id="1128970"/>
    <lineage>
        <taxon>Bacteria</taxon>
        <taxon>Pseudomonadati</taxon>
        <taxon>Bacteroidota</taxon>
        <taxon>Flavobacteriia</taxon>
        <taxon>Flavobacteriales</taxon>
        <taxon>Flavobacteriaceae</taxon>
        <taxon>Flavobacterium</taxon>
    </lineage>
</organism>
<proteinExistence type="predicted"/>
<dbReference type="STRING" id="1128970.SAMN04487935_3295"/>
<dbReference type="EMBL" id="FNEZ01000006">
    <property type="protein sequence ID" value="SDK40981.1"/>
    <property type="molecule type" value="Genomic_DNA"/>
</dbReference>
<keyword evidence="2" id="KW-1185">Reference proteome</keyword>
<gene>
    <name evidence="1" type="ORF">SAMN04487935_3295</name>
</gene>
<evidence type="ECO:0000313" key="2">
    <source>
        <dbReference type="Proteomes" id="UP000199580"/>
    </source>
</evidence>
<sequence>MQKKALHIVSFDNPFPPVYGGIIEVFFKLKPLHELGIDIHFHCFVDVIPKNNPELVKITTTIHYYKNDKNPFYLFSKLPFSVKSRNSNKLVQNIKKIPAPIFFEGLKPTRFVFEKLLPDYQKILRLHNIEHDYFNGIASSETNIFKKWLFRSEALKFTRYESVIRHFDKTIALSKFENNYINGKFGKSVYIPVFHGNTKVLPLEGVGKYAIYHGDLRMSDNLRAVLMLIDVFKKITDFELVIASNSNERFIKSKIGKLANIRYVPIENFAHLKQLLREAQINLIYSFQKSGTKLKLMNALYNSRFCIINDNIMDDENVTQFCEFANSKNEIIDKINALKNRSFMDYEKRRDVLETTMNDALNAEILAKEIFESWN</sequence>
<dbReference type="AlphaFoldDB" id="A0A1G9BN95"/>
<protein>
    <submittedName>
        <fullName evidence="1">Uncharacterized protein</fullName>
    </submittedName>
</protein>
<dbReference type="OrthoDB" id="1094459at2"/>
<dbReference type="Proteomes" id="UP000199580">
    <property type="component" value="Unassembled WGS sequence"/>
</dbReference>